<keyword evidence="1" id="KW-0255">Endonuclease</keyword>
<evidence type="ECO:0000313" key="1">
    <source>
        <dbReference type="EMBL" id="MCO6414796.1"/>
    </source>
</evidence>
<sequence length="254" mass="29120">MTAEAGDWLKALSKKYDIRIGSARYDRLRARAKKYGLTTLQLLELHDKQEGRCRICGTDCQIFAADVPDVLQAVIDHCHVTGTVRGILCSGCNVQVGHLERVPVARIEEHLKWRLDPTSVERPKRGWGFIEKMEFELLVELLSYILDNANITPAPGTKIIKTYRRKAWFRDVSGTQRVFHGKAVPYVTYEAMASFIKDTQLKCEVKDYRESYVYKADRDIWIIMDEAADPKAVKRFITRYVSGYQDVADDEAIP</sequence>
<dbReference type="InterPro" id="IPR044925">
    <property type="entry name" value="His-Me_finger_sf"/>
</dbReference>
<proteinExistence type="predicted"/>
<comment type="caution">
    <text evidence="1">The sequence shown here is derived from an EMBL/GenBank/DDBJ whole genome shotgun (WGS) entry which is preliminary data.</text>
</comment>
<reference evidence="1 2" key="1">
    <citation type="submission" date="2021-12" db="EMBL/GenBank/DDBJ databases">
        <title>Siccirubricoccus leaddurans sp. nov., a high concentration Zn2+ tolerance bacterium.</title>
        <authorList>
            <person name="Cao Y."/>
        </authorList>
    </citation>
    <scope>NUCLEOTIDE SEQUENCE [LARGE SCALE GENOMIC DNA]</scope>
    <source>
        <strain evidence="1 2">KC 17139</strain>
    </source>
</reference>
<dbReference type="Pfam" id="PF02945">
    <property type="entry name" value="Endonuclease_7"/>
    <property type="match status" value="1"/>
</dbReference>
<dbReference type="Proteomes" id="UP001523392">
    <property type="component" value="Unassembled WGS sequence"/>
</dbReference>
<accession>A0ABT1CYR5</accession>
<dbReference type="EMBL" id="JAFIRR010000008">
    <property type="protein sequence ID" value="MCO6414796.1"/>
    <property type="molecule type" value="Genomic_DNA"/>
</dbReference>
<evidence type="ECO:0000313" key="2">
    <source>
        <dbReference type="Proteomes" id="UP001523392"/>
    </source>
</evidence>
<organism evidence="1 2">
    <name type="scientific">Siccirubricoccus soli</name>
    <dbReference type="NCBI Taxonomy" id="2899147"/>
    <lineage>
        <taxon>Bacteria</taxon>
        <taxon>Pseudomonadati</taxon>
        <taxon>Pseudomonadota</taxon>
        <taxon>Alphaproteobacteria</taxon>
        <taxon>Acetobacterales</taxon>
        <taxon>Roseomonadaceae</taxon>
        <taxon>Siccirubricoccus</taxon>
    </lineage>
</organism>
<dbReference type="GO" id="GO:0004519">
    <property type="term" value="F:endonuclease activity"/>
    <property type="evidence" value="ECO:0007669"/>
    <property type="project" value="UniProtKB-KW"/>
</dbReference>
<keyword evidence="1" id="KW-0378">Hydrolase</keyword>
<dbReference type="SUPFAM" id="SSF54060">
    <property type="entry name" value="His-Me finger endonucleases"/>
    <property type="match status" value="1"/>
</dbReference>
<dbReference type="InterPro" id="IPR038563">
    <property type="entry name" value="Endonuclease_7_sf"/>
</dbReference>
<keyword evidence="1" id="KW-0540">Nuclease</keyword>
<dbReference type="Gene3D" id="3.40.1800.10">
    <property type="entry name" value="His-Me finger endonucleases"/>
    <property type="match status" value="1"/>
</dbReference>
<name>A0ABT1CYR5_9PROT</name>
<dbReference type="RefSeq" id="WP_252951385.1">
    <property type="nucleotide sequence ID" value="NZ_JAFIRR010000008.1"/>
</dbReference>
<protein>
    <submittedName>
        <fullName evidence="1">Endonuclease VII domain-containing protein</fullName>
    </submittedName>
</protein>
<gene>
    <name evidence="1" type="ORF">JYK14_01195</name>
</gene>
<dbReference type="InterPro" id="IPR004211">
    <property type="entry name" value="Endonuclease_7"/>
</dbReference>
<keyword evidence="2" id="KW-1185">Reference proteome</keyword>